<dbReference type="GO" id="GO:0016020">
    <property type="term" value="C:membrane"/>
    <property type="evidence" value="ECO:0007669"/>
    <property type="project" value="UniProtKB-SubCell"/>
</dbReference>
<dbReference type="InterPro" id="IPR004853">
    <property type="entry name" value="Sugar_P_trans_dom"/>
</dbReference>
<feature type="transmembrane region" description="Helical" evidence="5">
    <location>
        <begin position="232"/>
        <end position="250"/>
    </location>
</feature>
<keyword evidence="4 5" id="KW-0472">Membrane</keyword>
<evidence type="ECO:0000256" key="1">
    <source>
        <dbReference type="ARBA" id="ARBA00004141"/>
    </source>
</evidence>
<feature type="transmembrane region" description="Helical" evidence="5">
    <location>
        <begin position="77"/>
        <end position="97"/>
    </location>
</feature>
<dbReference type="EMBL" id="CP056066">
    <property type="protein sequence ID" value="UKJ88793.2"/>
    <property type="molecule type" value="Genomic_DNA"/>
</dbReference>
<reference evidence="7" key="1">
    <citation type="submission" date="2022-07" db="EMBL/GenBank/DDBJ databases">
        <title>Evaluation of T. orientalis genome assembly methods using nanopore sequencing and analysis of variation between genomes.</title>
        <authorList>
            <person name="Yam J."/>
            <person name="Micallef M.L."/>
            <person name="Liu M."/>
            <person name="Djordjevic S.P."/>
            <person name="Bogema D.R."/>
            <person name="Jenkins C."/>
        </authorList>
    </citation>
    <scope>NUCLEOTIDE SEQUENCE</scope>
    <source>
        <strain evidence="7">Fish Creek</strain>
    </source>
</reference>
<keyword evidence="2 5" id="KW-0812">Transmembrane</keyword>
<dbReference type="AlphaFoldDB" id="A0A976M5I7"/>
<proteinExistence type="predicted"/>
<evidence type="ECO:0000256" key="5">
    <source>
        <dbReference type="SAM" id="Phobius"/>
    </source>
</evidence>
<evidence type="ECO:0000256" key="4">
    <source>
        <dbReference type="ARBA" id="ARBA00023136"/>
    </source>
</evidence>
<name>A0A976M5I7_THEOR</name>
<feature type="transmembrane region" description="Helical" evidence="5">
    <location>
        <begin position="275"/>
        <end position="298"/>
    </location>
</feature>
<accession>A0A976M5I7</accession>
<gene>
    <name evidence="7" type="ORF">MACJ_002039</name>
</gene>
<keyword evidence="3 5" id="KW-1133">Transmembrane helix</keyword>
<dbReference type="Proteomes" id="UP000244803">
    <property type="component" value="Chromosome 3"/>
</dbReference>
<evidence type="ECO:0000256" key="2">
    <source>
        <dbReference type="ARBA" id="ARBA00022692"/>
    </source>
</evidence>
<comment type="subcellular location">
    <subcellularLocation>
        <location evidence="1">Membrane</location>
        <topology evidence="1">Multi-pass membrane protein</topology>
    </subcellularLocation>
</comment>
<feature type="transmembrane region" description="Helical" evidence="5">
    <location>
        <begin position="332"/>
        <end position="349"/>
    </location>
</feature>
<organism evidence="7 8">
    <name type="scientific">Theileria orientalis</name>
    <dbReference type="NCBI Taxonomy" id="68886"/>
    <lineage>
        <taxon>Eukaryota</taxon>
        <taxon>Sar</taxon>
        <taxon>Alveolata</taxon>
        <taxon>Apicomplexa</taxon>
        <taxon>Aconoidasida</taxon>
        <taxon>Piroplasmida</taxon>
        <taxon>Theileriidae</taxon>
        <taxon>Theileria</taxon>
    </lineage>
</organism>
<evidence type="ECO:0000313" key="8">
    <source>
        <dbReference type="Proteomes" id="UP000244803"/>
    </source>
</evidence>
<sequence>MASNNKDPKGEYLFDNNLSDLDTLLPPSSFTQKKDALKKYVSMPNFSGKLLLMFLGWYGLNALYVVENKVILNAVPLPWTLSSLQLTVGWMFAALYWGTGLRAKPSFKSKGVFFKVFVPQGLCHLFVHLGAVVSMGIGAVSFTHIIKALEPLVTAVFSLIFLREVYNVFAYMSLVPVVLGVAMASYKDVSFSWPAFWFAMMSNAGSSVRAIFAKMTMKNKNELGKNLDASNIYMVLTLVASVGSMALAYVTESKNWVPYWVNGTAKMTPKDKQVFLLRAFGSCVCYFLCNDFAFMCLGEINQLSHAIANTLKRIVLITTAVFKFNYKVTKRGVLGIAIALAGAFFYSILK</sequence>
<dbReference type="PANTHER" id="PTHR11132">
    <property type="entry name" value="SOLUTE CARRIER FAMILY 35"/>
    <property type="match status" value="1"/>
</dbReference>
<feature type="transmembrane region" description="Helical" evidence="5">
    <location>
        <begin position="46"/>
        <end position="65"/>
    </location>
</feature>
<evidence type="ECO:0000259" key="6">
    <source>
        <dbReference type="Pfam" id="PF03151"/>
    </source>
</evidence>
<protein>
    <submittedName>
        <fullName evidence="7">Glucose-6-phosphate/phosphate translocator</fullName>
    </submittedName>
</protein>
<evidence type="ECO:0000256" key="3">
    <source>
        <dbReference type="ARBA" id="ARBA00022989"/>
    </source>
</evidence>
<dbReference type="OrthoDB" id="6418713at2759"/>
<evidence type="ECO:0000313" key="7">
    <source>
        <dbReference type="EMBL" id="UKJ88793.2"/>
    </source>
</evidence>
<dbReference type="InterPro" id="IPR050186">
    <property type="entry name" value="TPT_transporter"/>
</dbReference>
<dbReference type="Pfam" id="PF03151">
    <property type="entry name" value="TPT"/>
    <property type="match status" value="1"/>
</dbReference>
<feature type="domain" description="Sugar phosphate transporter" evidence="6">
    <location>
        <begin position="49"/>
        <end position="347"/>
    </location>
</feature>
<feature type="transmembrane region" description="Helical" evidence="5">
    <location>
        <begin position="192"/>
        <end position="212"/>
    </location>
</feature>
<feature type="transmembrane region" description="Helical" evidence="5">
    <location>
        <begin position="169"/>
        <end position="186"/>
    </location>
</feature>
<feature type="transmembrane region" description="Helical" evidence="5">
    <location>
        <begin position="117"/>
        <end position="139"/>
    </location>
</feature>